<comment type="caution">
    <text evidence="1">The sequence shown here is derived from an EMBL/GenBank/DDBJ whole genome shotgun (WGS) entry which is preliminary data.</text>
</comment>
<evidence type="ECO:0000313" key="1">
    <source>
        <dbReference type="EMBL" id="MFD2599398.1"/>
    </source>
</evidence>
<protein>
    <submittedName>
        <fullName evidence="1">Uncharacterized protein</fullName>
    </submittedName>
</protein>
<dbReference type="RefSeq" id="WP_380869524.1">
    <property type="nucleotide sequence ID" value="NZ_JBHUMA010000006.1"/>
</dbReference>
<gene>
    <name evidence="1" type="ORF">ACFSQ3_10580</name>
</gene>
<dbReference type="EMBL" id="JBHUMA010000006">
    <property type="protein sequence ID" value="MFD2599398.1"/>
    <property type="molecule type" value="Genomic_DNA"/>
</dbReference>
<organism evidence="1 2">
    <name type="scientific">Sphingobacterium corticis</name>
    <dbReference type="NCBI Taxonomy" id="1812823"/>
    <lineage>
        <taxon>Bacteria</taxon>
        <taxon>Pseudomonadati</taxon>
        <taxon>Bacteroidota</taxon>
        <taxon>Sphingobacteriia</taxon>
        <taxon>Sphingobacteriales</taxon>
        <taxon>Sphingobacteriaceae</taxon>
        <taxon>Sphingobacterium</taxon>
    </lineage>
</organism>
<proteinExistence type="predicted"/>
<evidence type="ECO:0000313" key="2">
    <source>
        <dbReference type="Proteomes" id="UP001597393"/>
    </source>
</evidence>
<keyword evidence="2" id="KW-1185">Reference proteome</keyword>
<accession>A0ABW5NL77</accession>
<name>A0ABW5NL77_9SPHI</name>
<dbReference type="Proteomes" id="UP001597393">
    <property type="component" value="Unassembled WGS sequence"/>
</dbReference>
<sequence length="82" mass="9534">MRVLAELPHPSFKISLFGMNQKFIIKFEQGTLEQSYKIAEADIIGGVNGVFELLDEAFLKAVEDNFQNMRNQFIEAYKRYEL</sequence>
<reference evidence="2" key="1">
    <citation type="journal article" date="2019" name="Int. J. Syst. Evol. Microbiol.">
        <title>The Global Catalogue of Microorganisms (GCM) 10K type strain sequencing project: providing services to taxonomists for standard genome sequencing and annotation.</title>
        <authorList>
            <consortium name="The Broad Institute Genomics Platform"/>
            <consortium name="The Broad Institute Genome Sequencing Center for Infectious Disease"/>
            <person name="Wu L."/>
            <person name="Ma J."/>
        </authorList>
    </citation>
    <scope>NUCLEOTIDE SEQUENCE [LARGE SCALE GENOMIC DNA]</scope>
    <source>
        <strain evidence="2">KCTC 42248</strain>
    </source>
</reference>